<dbReference type="SUPFAM" id="SSF51905">
    <property type="entry name" value="FAD/NAD(P)-binding domain"/>
    <property type="match status" value="1"/>
</dbReference>
<dbReference type="PANTHER" id="PTHR42923">
    <property type="entry name" value="PROTOPORPHYRINOGEN OXIDASE"/>
    <property type="match status" value="1"/>
</dbReference>
<dbReference type="PRINTS" id="PR00419">
    <property type="entry name" value="ADXRDTASE"/>
</dbReference>
<reference evidence="2 3" key="1">
    <citation type="journal article" date="2019" name="ACS Chem. Biol.">
        <title>Identification and Mobilization of a Cryptic Antibiotic Biosynthesis Gene Locus from a Human-Pathogenic Nocardia Isolate.</title>
        <authorList>
            <person name="Herisse M."/>
            <person name="Ishida K."/>
            <person name="Porter J.L."/>
            <person name="Howden B."/>
            <person name="Hertweck C."/>
            <person name="Stinear T.P."/>
            <person name="Pidot S.J."/>
        </authorList>
    </citation>
    <scope>NUCLEOTIDE SEQUENCE [LARGE SCALE GENOMIC DNA]</scope>
    <source>
        <strain evidence="2 3">AUSMDU00012715</strain>
    </source>
</reference>
<evidence type="ECO:0000256" key="1">
    <source>
        <dbReference type="SAM" id="MobiDB-lite"/>
    </source>
</evidence>
<evidence type="ECO:0000313" key="2">
    <source>
        <dbReference type="EMBL" id="QIS22204.1"/>
    </source>
</evidence>
<accession>A0A6G9Z9R2</accession>
<dbReference type="InterPro" id="IPR036188">
    <property type="entry name" value="FAD/NAD-bd_sf"/>
</dbReference>
<evidence type="ECO:0000313" key="3">
    <source>
        <dbReference type="Proteomes" id="UP000500953"/>
    </source>
</evidence>
<dbReference type="Gene3D" id="3.50.50.60">
    <property type="entry name" value="FAD/NAD(P)-binding domain"/>
    <property type="match status" value="1"/>
</dbReference>
<dbReference type="RefSeq" id="WP_167489641.1">
    <property type="nucleotide sequence ID" value="NZ_CP046173.1"/>
</dbReference>
<dbReference type="Proteomes" id="UP000500953">
    <property type="component" value="Chromosome"/>
</dbReference>
<dbReference type="Pfam" id="PF13450">
    <property type="entry name" value="NAD_binding_8"/>
    <property type="match status" value="1"/>
</dbReference>
<name>A0A6G9Z9R2_9NOCA</name>
<dbReference type="InterPro" id="IPR050464">
    <property type="entry name" value="Zeta_carotene_desat/Oxidored"/>
</dbReference>
<dbReference type="AlphaFoldDB" id="A0A6G9Z9R2"/>
<dbReference type="EMBL" id="CP046173">
    <property type="protein sequence ID" value="QIS22204.1"/>
    <property type="molecule type" value="Genomic_DNA"/>
</dbReference>
<proteinExistence type="predicted"/>
<feature type="region of interest" description="Disordered" evidence="1">
    <location>
        <begin position="67"/>
        <end position="86"/>
    </location>
</feature>
<organism evidence="2 3">
    <name type="scientific">Nocardia terpenica</name>
    <dbReference type="NCBI Taxonomy" id="455432"/>
    <lineage>
        <taxon>Bacteria</taxon>
        <taxon>Bacillati</taxon>
        <taxon>Actinomycetota</taxon>
        <taxon>Actinomycetes</taxon>
        <taxon>Mycobacteriales</taxon>
        <taxon>Nocardiaceae</taxon>
        <taxon>Nocardia</taxon>
    </lineage>
</organism>
<gene>
    <name evidence="2" type="ORF">F6W96_31540</name>
</gene>
<dbReference type="GO" id="GO:0016491">
    <property type="term" value="F:oxidoreductase activity"/>
    <property type="evidence" value="ECO:0007669"/>
    <property type="project" value="TreeGrafter"/>
</dbReference>
<protein>
    <submittedName>
        <fullName evidence="2">FAD-dependent oxidoreductase</fullName>
    </submittedName>
</protein>
<sequence>MAAEGDRVVVIGAGIAGLVTAKVLRDDGFDVTVVEREATIGGVWAAFSPARYRDVAAQRRLARADERLTAPVGDTSADTPDAPLLP</sequence>